<evidence type="ECO:0000313" key="2">
    <source>
        <dbReference type="Proteomes" id="UP000789366"/>
    </source>
</evidence>
<organism evidence="1 2">
    <name type="scientific">Cetraspora pellucida</name>
    <dbReference type="NCBI Taxonomy" id="1433469"/>
    <lineage>
        <taxon>Eukaryota</taxon>
        <taxon>Fungi</taxon>
        <taxon>Fungi incertae sedis</taxon>
        <taxon>Mucoromycota</taxon>
        <taxon>Glomeromycotina</taxon>
        <taxon>Glomeromycetes</taxon>
        <taxon>Diversisporales</taxon>
        <taxon>Gigasporaceae</taxon>
        <taxon>Cetraspora</taxon>
    </lineage>
</organism>
<sequence>ILLIISYCDYYNSYPLLPWLHGSEGCEHFFGLCRQINNDFTFSDLLYMVPKVSYIYKAYMNSTLNEVMKDKTSGVGYITHYNTGTLAETINVLRQWPSNDDLLCAVHEGYQQAWDLTKVLSMINCNDELFAFLNTFEEQLNQSDDKNDENNFFDDFNDLFQNNEILDSHAIAIAATTVVNINTIDIRDDDIEDDLRDACLELAFLLSNTDSLNSYDLGIYKKFYTGITKVETLNVSYLVNLRKIHKCYSNQNMEQKTTCKIQNLDHMNSVFSNTISNLIASYTSNLEISRMEKLRGIWWKNRCRLSILSNANKRVDLNGITIANVGEHNPFRKHGYGFSYINGELCLVQILALYQKNSNYHSYVRGDVFNIDSLSYLSVKVFFPLQNNIFSPVTNSEHMIFSHISAKFFIYFLGFGDFIHIDEQHNLLTIFGRALELYRFFNESSTKNLVRIIVNSEED</sequence>
<proteinExistence type="predicted"/>
<accession>A0ACA9Q073</accession>
<name>A0ACA9Q073_9GLOM</name>
<protein>
    <submittedName>
        <fullName evidence="1">10088_t:CDS:1</fullName>
    </submittedName>
</protein>
<comment type="caution">
    <text evidence="1">The sequence shown here is derived from an EMBL/GenBank/DDBJ whole genome shotgun (WGS) entry which is preliminary data.</text>
</comment>
<evidence type="ECO:0000313" key="1">
    <source>
        <dbReference type="EMBL" id="CAG8730939.1"/>
    </source>
</evidence>
<dbReference type="EMBL" id="CAJVPW010033385">
    <property type="protein sequence ID" value="CAG8730939.1"/>
    <property type="molecule type" value="Genomic_DNA"/>
</dbReference>
<gene>
    <name evidence="1" type="ORF">SPELUC_LOCUS13104</name>
</gene>
<dbReference type="Proteomes" id="UP000789366">
    <property type="component" value="Unassembled WGS sequence"/>
</dbReference>
<feature type="non-terminal residue" evidence="1">
    <location>
        <position position="1"/>
    </location>
</feature>
<keyword evidence="2" id="KW-1185">Reference proteome</keyword>
<reference evidence="1" key="1">
    <citation type="submission" date="2021-06" db="EMBL/GenBank/DDBJ databases">
        <authorList>
            <person name="Kallberg Y."/>
            <person name="Tangrot J."/>
            <person name="Rosling A."/>
        </authorList>
    </citation>
    <scope>NUCLEOTIDE SEQUENCE</scope>
    <source>
        <strain evidence="1">28 12/20/2015</strain>
    </source>
</reference>